<evidence type="ECO:0000313" key="11">
    <source>
        <dbReference type="Proteomes" id="UP000242715"/>
    </source>
</evidence>
<dbReference type="PRINTS" id="PR00193">
    <property type="entry name" value="MYOSINHEAVY"/>
</dbReference>
<evidence type="ECO:0000259" key="8">
    <source>
        <dbReference type="PROSITE" id="PS51456"/>
    </source>
</evidence>
<feature type="domain" description="Myosin N-terminal SH3-like" evidence="9">
    <location>
        <begin position="4"/>
        <end position="54"/>
    </location>
</feature>
<dbReference type="InterPro" id="IPR036961">
    <property type="entry name" value="Kinesin_motor_dom_sf"/>
</dbReference>
<gene>
    <name evidence="10" type="ORF">TSUD_314730</name>
</gene>
<comment type="caution">
    <text evidence="7">Lacks conserved residue(s) required for the propagation of feature annotation.</text>
</comment>
<proteinExistence type="inferred from homology"/>
<evidence type="ECO:0000313" key="10">
    <source>
        <dbReference type="EMBL" id="GAU26696.1"/>
    </source>
</evidence>
<dbReference type="PROSITE" id="PS51844">
    <property type="entry name" value="SH3_LIKE"/>
    <property type="match status" value="1"/>
</dbReference>
<dbReference type="EMBL" id="DF973340">
    <property type="protein sequence ID" value="GAU26696.1"/>
    <property type="molecule type" value="Genomic_DNA"/>
</dbReference>
<dbReference type="InterPro" id="IPR001609">
    <property type="entry name" value="Myosin_head_motor_dom-like"/>
</dbReference>
<dbReference type="Pfam" id="PF00063">
    <property type="entry name" value="Myosin_head"/>
    <property type="match status" value="2"/>
</dbReference>
<evidence type="ECO:0000256" key="2">
    <source>
        <dbReference type="ARBA" id="ARBA00022840"/>
    </source>
</evidence>
<dbReference type="InterPro" id="IPR004009">
    <property type="entry name" value="SH3_Myosin"/>
</dbReference>
<dbReference type="PANTHER" id="PTHR13140:SF781">
    <property type="entry name" value="MYOSIN-15"/>
    <property type="match status" value="1"/>
</dbReference>
<keyword evidence="1 7" id="KW-0547">Nucleotide-binding</keyword>
<dbReference type="Proteomes" id="UP000242715">
    <property type="component" value="Unassembled WGS sequence"/>
</dbReference>
<dbReference type="PROSITE" id="PS51456">
    <property type="entry name" value="MYOSIN_MOTOR"/>
    <property type="match status" value="1"/>
</dbReference>
<feature type="binding site" evidence="7">
    <location>
        <begin position="187"/>
        <end position="194"/>
    </location>
    <ligand>
        <name>ATP</name>
        <dbReference type="ChEBI" id="CHEBI:30616"/>
    </ligand>
</feature>
<keyword evidence="6 7" id="KW-0009">Actin-binding</keyword>
<organism evidence="10 11">
    <name type="scientific">Trifolium subterraneum</name>
    <name type="common">Subterranean clover</name>
    <dbReference type="NCBI Taxonomy" id="3900"/>
    <lineage>
        <taxon>Eukaryota</taxon>
        <taxon>Viridiplantae</taxon>
        <taxon>Streptophyta</taxon>
        <taxon>Embryophyta</taxon>
        <taxon>Tracheophyta</taxon>
        <taxon>Spermatophyta</taxon>
        <taxon>Magnoliopsida</taxon>
        <taxon>eudicotyledons</taxon>
        <taxon>Gunneridae</taxon>
        <taxon>Pentapetalae</taxon>
        <taxon>rosids</taxon>
        <taxon>fabids</taxon>
        <taxon>Fabales</taxon>
        <taxon>Fabaceae</taxon>
        <taxon>Papilionoideae</taxon>
        <taxon>50 kb inversion clade</taxon>
        <taxon>NPAAA clade</taxon>
        <taxon>Hologalegina</taxon>
        <taxon>IRL clade</taxon>
        <taxon>Trifolieae</taxon>
        <taxon>Trifolium</taxon>
    </lineage>
</organism>
<dbReference type="InterPro" id="IPR027417">
    <property type="entry name" value="P-loop_NTPase"/>
</dbReference>
<name>A0A2Z6M481_TRISU</name>
<dbReference type="GO" id="GO:0007015">
    <property type="term" value="P:actin filament organization"/>
    <property type="evidence" value="ECO:0007669"/>
    <property type="project" value="TreeGrafter"/>
</dbReference>
<evidence type="ECO:0000256" key="5">
    <source>
        <dbReference type="ARBA" id="ARBA00023175"/>
    </source>
</evidence>
<protein>
    <recommendedName>
        <fullName evidence="12">Myosin motor domain-containing protein</fullName>
    </recommendedName>
</protein>
<keyword evidence="11" id="KW-1185">Reference proteome</keyword>
<dbReference type="GO" id="GO:0005516">
    <property type="term" value="F:calmodulin binding"/>
    <property type="evidence" value="ECO:0007669"/>
    <property type="project" value="UniProtKB-KW"/>
</dbReference>
<dbReference type="PANTHER" id="PTHR13140">
    <property type="entry name" value="MYOSIN"/>
    <property type="match status" value="1"/>
</dbReference>
<dbReference type="GO" id="GO:0016020">
    <property type="term" value="C:membrane"/>
    <property type="evidence" value="ECO:0007669"/>
    <property type="project" value="TreeGrafter"/>
</dbReference>
<dbReference type="GO" id="GO:0005737">
    <property type="term" value="C:cytoplasm"/>
    <property type="evidence" value="ECO:0007669"/>
    <property type="project" value="TreeGrafter"/>
</dbReference>
<evidence type="ECO:0000256" key="7">
    <source>
        <dbReference type="PROSITE-ProRule" id="PRU00782"/>
    </source>
</evidence>
<dbReference type="GO" id="GO:0016459">
    <property type="term" value="C:myosin complex"/>
    <property type="evidence" value="ECO:0007669"/>
    <property type="project" value="UniProtKB-KW"/>
</dbReference>
<sequence length="244" mass="27519">MSLRKGSKVWVPDRDFAWLPAEVLESSNKQLRVQTDSGNKIIVIAPEKIFPRDADEDEHGGVEDMTRLAYLNEPGVLYNIRRRYALNDIYTYTGSILIAVNPFTKLPHLYNNHMMEQYKGAQFGELRSILIAVNPFTKLPHLYNNHMMEQYKGAPFGELSPHVFAVADASYRAMMNEGRSQSILVSGESGAGKTETTKLIMQYLTFVGGRAVSDDRTVEQQVLESNPLLEAFGNARTSRNDNSR</sequence>
<dbReference type="Gene3D" id="3.40.850.10">
    <property type="entry name" value="Kinesin motor domain"/>
    <property type="match status" value="2"/>
</dbReference>
<keyword evidence="4 7" id="KW-0518">Myosin</keyword>
<dbReference type="GO" id="GO:0005524">
    <property type="term" value="F:ATP binding"/>
    <property type="evidence" value="ECO:0007669"/>
    <property type="project" value="UniProtKB-UniRule"/>
</dbReference>
<dbReference type="SUPFAM" id="SSF52540">
    <property type="entry name" value="P-loop containing nucleoside triphosphate hydrolases"/>
    <property type="match status" value="2"/>
</dbReference>
<dbReference type="GO" id="GO:0000146">
    <property type="term" value="F:microfilament motor activity"/>
    <property type="evidence" value="ECO:0007669"/>
    <property type="project" value="TreeGrafter"/>
</dbReference>
<keyword evidence="5 7" id="KW-0505">Motor protein</keyword>
<evidence type="ECO:0000256" key="1">
    <source>
        <dbReference type="ARBA" id="ARBA00022741"/>
    </source>
</evidence>
<reference evidence="11" key="1">
    <citation type="journal article" date="2017" name="Front. Plant Sci.">
        <title>Climate Clever Clovers: New Paradigm to Reduce the Environmental Footprint of Ruminants by Breeding Low Methanogenic Forages Utilizing Haplotype Variation.</title>
        <authorList>
            <person name="Kaur P."/>
            <person name="Appels R."/>
            <person name="Bayer P.E."/>
            <person name="Keeble-Gagnere G."/>
            <person name="Wang J."/>
            <person name="Hirakawa H."/>
            <person name="Shirasawa K."/>
            <person name="Vercoe P."/>
            <person name="Stefanova K."/>
            <person name="Durmic Z."/>
            <person name="Nichols P."/>
            <person name="Revell C."/>
            <person name="Isobe S.N."/>
            <person name="Edwards D."/>
            <person name="Erskine W."/>
        </authorList>
    </citation>
    <scope>NUCLEOTIDE SEQUENCE [LARGE SCALE GENOMIC DNA]</scope>
    <source>
        <strain evidence="11">cv. Daliak</strain>
    </source>
</reference>
<evidence type="ECO:0000256" key="6">
    <source>
        <dbReference type="ARBA" id="ARBA00023203"/>
    </source>
</evidence>
<evidence type="ECO:0000256" key="4">
    <source>
        <dbReference type="ARBA" id="ARBA00023123"/>
    </source>
</evidence>
<keyword evidence="2 7" id="KW-0067">ATP-binding</keyword>
<evidence type="ECO:0000259" key="9">
    <source>
        <dbReference type="PROSITE" id="PS51844"/>
    </source>
</evidence>
<dbReference type="AlphaFoldDB" id="A0A2Z6M481"/>
<evidence type="ECO:0000256" key="3">
    <source>
        <dbReference type="ARBA" id="ARBA00022860"/>
    </source>
</evidence>
<comment type="similarity">
    <text evidence="7">Belongs to the TRAFAC class myosin-kinesin ATPase superfamily. Myosin family.</text>
</comment>
<dbReference type="SMART" id="SM00242">
    <property type="entry name" value="MYSc"/>
    <property type="match status" value="1"/>
</dbReference>
<dbReference type="Pfam" id="PF02736">
    <property type="entry name" value="Myosin_N"/>
    <property type="match status" value="1"/>
</dbReference>
<accession>A0A2Z6M481</accession>
<dbReference type="GO" id="GO:0051015">
    <property type="term" value="F:actin filament binding"/>
    <property type="evidence" value="ECO:0007669"/>
    <property type="project" value="TreeGrafter"/>
</dbReference>
<keyword evidence="3" id="KW-0112">Calmodulin-binding</keyword>
<evidence type="ECO:0008006" key="12">
    <source>
        <dbReference type="Google" id="ProtNLM"/>
    </source>
</evidence>
<dbReference type="OrthoDB" id="6108017at2759"/>
<feature type="domain" description="Myosin motor" evidence="8">
    <location>
        <begin position="60"/>
        <end position="244"/>
    </location>
</feature>